<dbReference type="Proteomes" id="UP000680679">
    <property type="component" value="Chromosome"/>
</dbReference>
<organism evidence="2 3">
    <name type="scientific">Allochromatium tepidum</name>
    <dbReference type="NCBI Taxonomy" id="553982"/>
    <lineage>
        <taxon>Bacteria</taxon>
        <taxon>Pseudomonadati</taxon>
        <taxon>Pseudomonadota</taxon>
        <taxon>Gammaproteobacteria</taxon>
        <taxon>Chromatiales</taxon>
        <taxon>Chromatiaceae</taxon>
        <taxon>Allochromatium</taxon>
    </lineage>
</organism>
<keyword evidence="1" id="KW-0472">Membrane</keyword>
<accession>A0ABM7QLV4</accession>
<protein>
    <submittedName>
        <fullName evidence="2">Uncharacterized protein</fullName>
    </submittedName>
</protein>
<name>A0ABM7QLV4_9GAMM</name>
<proteinExistence type="predicted"/>
<keyword evidence="3" id="KW-1185">Reference proteome</keyword>
<keyword evidence="1" id="KW-1133">Transmembrane helix</keyword>
<feature type="transmembrane region" description="Helical" evidence="1">
    <location>
        <begin position="20"/>
        <end position="39"/>
    </location>
</feature>
<evidence type="ECO:0000313" key="2">
    <source>
        <dbReference type="EMBL" id="BCU06758.1"/>
    </source>
</evidence>
<keyword evidence="1" id="KW-0812">Transmembrane</keyword>
<sequence length="156" mass="17616">MRGQHFTEPTQDRGHRWRSVGRLTFAFAVLTILGSAAWADQRYIIRYELRQGTKSVSNIKTVAAETERTAIEIVKGQAQSERPGYTFVLKGSTAQQASQNAAYRIRYEMRQGSQSASYSKTIRAETERTAIEIARSTAESERPGYTFILKSSNRTD</sequence>
<dbReference type="EMBL" id="AP024563">
    <property type="protein sequence ID" value="BCU06758.1"/>
    <property type="molecule type" value="Genomic_DNA"/>
</dbReference>
<gene>
    <name evidence="2" type="ORF">Atep_14350</name>
</gene>
<evidence type="ECO:0000313" key="3">
    <source>
        <dbReference type="Proteomes" id="UP000680679"/>
    </source>
</evidence>
<reference evidence="2 3" key="1">
    <citation type="submission" date="2021-04" db="EMBL/GenBank/DDBJ databases">
        <title>Complete genome sequencing of Allochromatium tepidum strain NZ.</title>
        <authorList>
            <person name="Tsukatani Y."/>
            <person name="Mori H."/>
        </authorList>
    </citation>
    <scope>NUCLEOTIDE SEQUENCE [LARGE SCALE GENOMIC DNA]</scope>
    <source>
        <strain evidence="2 3">NZ</strain>
    </source>
</reference>
<evidence type="ECO:0000256" key="1">
    <source>
        <dbReference type="SAM" id="Phobius"/>
    </source>
</evidence>